<dbReference type="PaxDb" id="3218-PP1S16_285V6.1"/>
<keyword evidence="6" id="KW-0687">Ribonucleoprotein</keyword>
<comment type="subunit">
    <text evidence="2">Part of the 30S ribosomal subunit.</text>
</comment>
<dbReference type="InterPro" id="IPR018269">
    <property type="entry name" value="Ribosomal_uS13_CS"/>
</dbReference>
<dbReference type="SUPFAM" id="SSF46946">
    <property type="entry name" value="S13-like H2TH domain"/>
    <property type="match status" value="1"/>
</dbReference>
<evidence type="ECO:0000256" key="3">
    <source>
        <dbReference type="ARBA" id="ARBA00022730"/>
    </source>
</evidence>
<dbReference type="GeneID" id="112276673"/>
<dbReference type="Gramene" id="Pp3c24_11830V3.1">
    <property type="protein sequence ID" value="Pp3c24_11830V3.1"/>
    <property type="gene ID" value="Pp3c24_11830"/>
</dbReference>
<dbReference type="GO" id="GO:0003735">
    <property type="term" value="F:structural constituent of ribosome"/>
    <property type="evidence" value="ECO:0007669"/>
    <property type="project" value="InterPro"/>
</dbReference>
<reference evidence="7 9" key="1">
    <citation type="journal article" date="2008" name="Science">
        <title>The Physcomitrella genome reveals evolutionary insights into the conquest of land by plants.</title>
        <authorList>
            <person name="Rensing S."/>
            <person name="Lang D."/>
            <person name="Zimmer A."/>
            <person name="Terry A."/>
            <person name="Salamov A."/>
            <person name="Shapiro H."/>
            <person name="Nishiyama T."/>
            <person name="Perroud P.-F."/>
            <person name="Lindquist E."/>
            <person name="Kamisugi Y."/>
            <person name="Tanahashi T."/>
            <person name="Sakakibara K."/>
            <person name="Fujita T."/>
            <person name="Oishi K."/>
            <person name="Shin-I T."/>
            <person name="Kuroki Y."/>
            <person name="Toyoda A."/>
            <person name="Suzuki Y."/>
            <person name="Hashimoto A."/>
            <person name="Yamaguchi K."/>
            <person name="Sugano A."/>
            <person name="Kohara Y."/>
            <person name="Fujiyama A."/>
            <person name="Anterola A."/>
            <person name="Aoki S."/>
            <person name="Ashton N."/>
            <person name="Barbazuk W.B."/>
            <person name="Barker E."/>
            <person name="Bennetzen J."/>
            <person name="Bezanilla M."/>
            <person name="Blankenship R."/>
            <person name="Cho S.H."/>
            <person name="Dutcher S."/>
            <person name="Estelle M."/>
            <person name="Fawcett J.A."/>
            <person name="Gundlach H."/>
            <person name="Hanada K."/>
            <person name="Heyl A."/>
            <person name="Hicks K.A."/>
            <person name="Hugh J."/>
            <person name="Lohr M."/>
            <person name="Mayer K."/>
            <person name="Melkozernov A."/>
            <person name="Murata T."/>
            <person name="Nelson D."/>
            <person name="Pils B."/>
            <person name="Prigge M."/>
            <person name="Reiss B."/>
            <person name="Renner T."/>
            <person name="Rombauts S."/>
            <person name="Rushton P."/>
            <person name="Sanderfoot A."/>
            <person name="Schween G."/>
            <person name="Shiu S.-H."/>
            <person name="Stueber K."/>
            <person name="Theodoulou F.L."/>
            <person name="Tu H."/>
            <person name="Van de Peer Y."/>
            <person name="Verrier P.J."/>
            <person name="Waters E."/>
            <person name="Wood A."/>
            <person name="Yang L."/>
            <person name="Cove D."/>
            <person name="Cuming A."/>
            <person name="Hasebe M."/>
            <person name="Lucas S."/>
            <person name="Mishler D.B."/>
            <person name="Reski R."/>
            <person name="Grigoriev I."/>
            <person name="Quatrano R.S."/>
            <person name="Boore J.L."/>
        </authorList>
    </citation>
    <scope>NUCLEOTIDE SEQUENCE [LARGE SCALE GENOMIC DNA]</scope>
    <source>
        <strain evidence="8 9">cv. Gransden 2004</strain>
    </source>
</reference>
<dbReference type="PANTHER" id="PTHR10871">
    <property type="entry name" value="30S RIBOSOMAL PROTEIN S13/40S RIBOSOMAL PROTEIN S18"/>
    <property type="match status" value="1"/>
</dbReference>
<dbReference type="InterPro" id="IPR027437">
    <property type="entry name" value="Rbsml_uS13_C"/>
</dbReference>
<dbReference type="Gene3D" id="1.10.8.50">
    <property type="match status" value="1"/>
</dbReference>
<dbReference type="EnsemblPlants" id="Pp3c24_11830V3.1">
    <property type="protein sequence ID" value="Pp3c24_11830V3.1"/>
    <property type="gene ID" value="Pp3c24_11830"/>
</dbReference>
<dbReference type="FunFam" id="1.10.8.50:FF:000001">
    <property type="entry name" value="30S ribosomal protein S13"/>
    <property type="match status" value="1"/>
</dbReference>
<evidence type="ECO:0000256" key="4">
    <source>
        <dbReference type="ARBA" id="ARBA00022884"/>
    </source>
</evidence>
<dbReference type="RefSeq" id="XP_024363971.1">
    <property type="nucleotide sequence ID" value="XM_024508203.2"/>
</dbReference>
<keyword evidence="4" id="KW-0694">RNA-binding</keyword>
<evidence type="ECO:0000256" key="1">
    <source>
        <dbReference type="ARBA" id="ARBA00008080"/>
    </source>
</evidence>
<protein>
    <submittedName>
        <fullName evidence="7 8">Uncharacterized protein</fullName>
    </submittedName>
</protein>
<dbReference type="Gene3D" id="4.10.910.10">
    <property type="entry name" value="30s ribosomal protein s13, domain 2"/>
    <property type="match status" value="1"/>
</dbReference>
<sequence length="179" mass="20193">MALHTVGQMSLDGAWKSSITAWPGSSTISSKTLKVGFPRQWGSGFQRLNIRCARIEGVELPNKKRIETALQSIHGVGKTTARQILLTIGLENKVTSELSELELTKIREELSNYMIEGKLRRFNALNIQRLVDIQCYRGRRHRAGLPVRGQRTKCNARTRKRAVLGKKRVVAGKKKTTKR</sequence>
<proteinExistence type="inferred from homology"/>
<accession>A0A2K1IGF1</accession>
<gene>
    <name evidence="8" type="primary">LOC112276673</name>
    <name evidence="7" type="ORF">PHYPA_028944</name>
</gene>
<dbReference type="PANTHER" id="PTHR10871:SF1">
    <property type="entry name" value="SMALL RIBOSOMAL SUBUNIT PROTEIN US13M"/>
    <property type="match status" value="1"/>
</dbReference>
<dbReference type="Proteomes" id="UP000006727">
    <property type="component" value="Chromosome 24"/>
</dbReference>
<evidence type="ECO:0000256" key="6">
    <source>
        <dbReference type="ARBA" id="ARBA00023274"/>
    </source>
</evidence>
<keyword evidence="5" id="KW-0689">Ribosomal protein</keyword>
<dbReference type="Pfam" id="PF00416">
    <property type="entry name" value="Ribosomal_S13"/>
    <property type="match status" value="1"/>
</dbReference>
<dbReference type="GO" id="GO:0019843">
    <property type="term" value="F:rRNA binding"/>
    <property type="evidence" value="ECO:0007669"/>
    <property type="project" value="UniProtKB-KW"/>
</dbReference>
<dbReference type="OMA" id="NIRCARI"/>
<reference evidence="8" key="3">
    <citation type="submission" date="2020-12" db="UniProtKB">
        <authorList>
            <consortium name="EnsemblPlants"/>
        </authorList>
    </citation>
    <scope>IDENTIFICATION</scope>
</reference>
<reference evidence="7 9" key="2">
    <citation type="journal article" date="2018" name="Plant J.">
        <title>The Physcomitrella patens chromosome-scale assembly reveals moss genome structure and evolution.</title>
        <authorList>
            <person name="Lang D."/>
            <person name="Ullrich K.K."/>
            <person name="Murat F."/>
            <person name="Fuchs J."/>
            <person name="Jenkins J."/>
            <person name="Haas F.B."/>
            <person name="Piednoel M."/>
            <person name="Gundlach H."/>
            <person name="Van Bel M."/>
            <person name="Meyberg R."/>
            <person name="Vives C."/>
            <person name="Morata J."/>
            <person name="Symeonidi A."/>
            <person name="Hiss M."/>
            <person name="Muchero W."/>
            <person name="Kamisugi Y."/>
            <person name="Saleh O."/>
            <person name="Blanc G."/>
            <person name="Decker E.L."/>
            <person name="van Gessel N."/>
            <person name="Grimwood J."/>
            <person name="Hayes R.D."/>
            <person name="Graham S.W."/>
            <person name="Gunter L.E."/>
            <person name="McDaniel S.F."/>
            <person name="Hoernstein S.N.W."/>
            <person name="Larsson A."/>
            <person name="Li F.W."/>
            <person name="Perroud P.F."/>
            <person name="Phillips J."/>
            <person name="Ranjan P."/>
            <person name="Rokshar D.S."/>
            <person name="Rothfels C.J."/>
            <person name="Schneider L."/>
            <person name="Shu S."/>
            <person name="Stevenson D.W."/>
            <person name="Thummler F."/>
            <person name="Tillich M."/>
            <person name="Villarreal Aguilar J.C."/>
            <person name="Widiez T."/>
            <person name="Wong G.K."/>
            <person name="Wymore A."/>
            <person name="Zhang Y."/>
            <person name="Zimmer A.D."/>
            <person name="Quatrano R.S."/>
            <person name="Mayer K.F.X."/>
            <person name="Goodstein D."/>
            <person name="Casacuberta J.M."/>
            <person name="Vandepoele K."/>
            <person name="Reski R."/>
            <person name="Cuming A.C."/>
            <person name="Tuskan G.A."/>
            <person name="Maumus F."/>
            <person name="Salse J."/>
            <person name="Schmutz J."/>
            <person name="Rensing S.A."/>
        </authorList>
    </citation>
    <scope>NUCLEOTIDE SEQUENCE [LARGE SCALE GENOMIC DNA]</scope>
    <source>
        <strain evidence="8 9">cv. Gransden 2004</strain>
    </source>
</reference>
<dbReference type="GO" id="GO:0015935">
    <property type="term" value="C:small ribosomal subunit"/>
    <property type="evidence" value="ECO:0000318"/>
    <property type="project" value="GO_Central"/>
</dbReference>
<dbReference type="EnsemblPlants" id="Pp3c24_11830V3.2">
    <property type="protein sequence ID" value="Pp3c24_11830V3.2"/>
    <property type="gene ID" value="Pp3c24_11830"/>
</dbReference>
<dbReference type="STRING" id="3218.A0A2K1IGF1"/>
<evidence type="ECO:0000313" key="8">
    <source>
        <dbReference type="EnsemblPlants" id="Pp3c24_11830V3.1"/>
    </source>
</evidence>
<dbReference type="InterPro" id="IPR019980">
    <property type="entry name" value="Ribosomal_uS13_bac-type"/>
</dbReference>
<dbReference type="GO" id="GO:0006412">
    <property type="term" value="P:translation"/>
    <property type="evidence" value="ECO:0007669"/>
    <property type="project" value="InterPro"/>
</dbReference>
<dbReference type="Gramene" id="Pp3c24_11830V3.2">
    <property type="protein sequence ID" value="Pp3c24_11830V3.2"/>
    <property type="gene ID" value="Pp3c24_11830"/>
</dbReference>
<evidence type="ECO:0000256" key="5">
    <source>
        <dbReference type="ARBA" id="ARBA00022980"/>
    </source>
</evidence>
<evidence type="ECO:0000313" key="7">
    <source>
        <dbReference type="EMBL" id="PNR28352.1"/>
    </source>
</evidence>
<evidence type="ECO:0000313" key="9">
    <source>
        <dbReference type="Proteomes" id="UP000006727"/>
    </source>
</evidence>
<dbReference type="GO" id="GO:0005739">
    <property type="term" value="C:mitochondrion"/>
    <property type="evidence" value="ECO:0000318"/>
    <property type="project" value="GO_Central"/>
</dbReference>
<dbReference type="AlphaFoldDB" id="A0A2K1IGF1"/>
<dbReference type="InterPro" id="IPR001892">
    <property type="entry name" value="Ribosomal_uS13"/>
</dbReference>
<dbReference type="RefSeq" id="XP_073387147.1">
    <property type="nucleotide sequence ID" value="XM_073531046.1"/>
</dbReference>
<dbReference type="EMBL" id="ABEU02000024">
    <property type="protein sequence ID" value="PNR28352.1"/>
    <property type="molecule type" value="Genomic_DNA"/>
</dbReference>
<evidence type="ECO:0000256" key="2">
    <source>
        <dbReference type="ARBA" id="ARBA00011458"/>
    </source>
</evidence>
<dbReference type="HAMAP" id="MF_01315">
    <property type="entry name" value="Ribosomal_uS13"/>
    <property type="match status" value="1"/>
</dbReference>
<organism evidence="7">
    <name type="scientific">Physcomitrium patens</name>
    <name type="common">Spreading-leaved earth moss</name>
    <name type="synonym">Physcomitrella patens</name>
    <dbReference type="NCBI Taxonomy" id="3218"/>
    <lineage>
        <taxon>Eukaryota</taxon>
        <taxon>Viridiplantae</taxon>
        <taxon>Streptophyta</taxon>
        <taxon>Embryophyta</taxon>
        <taxon>Bryophyta</taxon>
        <taxon>Bryophytina</taxon>
        <taxon>Bryopsida</taxon>
        <taxon>Funariidae</taxon>
        <taxon>Funariales</taxon>
        <taxon>Funariaceae</taxon>
        <taxon>Physcomitrium</taxon>
    </lineage>
</organism>
<keyword evidence="9" id="KW-1185">Reference proteome</keyword>
<comment type="similarity">
    <text evidence="1">Belongs to the universal ribosomal protein uS13 family.</text>
</comment>
<dbReference type="InterPro" id="IPR010979">
    <property type="entry name" value="Ribosomal_uS13-like_H2TH"/>
</dbReference>
<dbReference type="PROSITE" id="PS50159">
    <property type="entry name" value="RIBOSOMAL_S13_2"/>
    <property type="match status" value="1"/>
</dbReference>
<keyword evidence="3" id="KW-0699">rRNA-binding</keyword>
<dbReference type="NCBIfam" id="TIGR03631">
    <property type="entry name" value="uS13_bact"/>
    <property type="match status" value="1"/>
</dbReference>
<dbReference type="PROSITE" id="PS00646">
    <property type="entry name" value="RIBOSOMAL_S13_1"/>
    <property type="match status" value="1"/>
</dbReference>
<name>A0A2K1IGF1_PHYPA</name>